<organism evidence="2 3">
    <name type="scientific">Pseudomonas putida</name>
    <name type="common">Arthrobacter siderocapsulatus</name>
    <dbReference type="NCBI Taxonomy" id="303"/>
    <lineage>
        <taxon>Bacteria</taxon>
        <taxon>Pseudomonadati</taxon>
        <taxon>Pseudomonadota</taxon>
        <taxon>Gammaproteobacteria</taxon>
        <taxon>Pseudomonadales</taxon>
        <taxon>Pseudomonadaceae</taxon>
        <taxon>Pseudomonas</taxon>
    </lineage>
</organism>
<accession>A0A7W2QJN8</accession>
<dbReference type="PANTHER" id="PTHR21525">
    <property type="entry name" value="MOTILE SPERM PROTEIN"/>
    <property type="match status" value="1"/>
</dbReference>
<evidence type="ECO:0000313" key="3">
    <source>
        <dbReference type="Proteomes" id="UP000553948"/>
    </source>
</evidence>
<evidence type="ECO:0008006" key="4">
    <source>
        <dbReference type="Google" id="ProtNLM"/>
    </source>
</evidence>
<dbReference type="AlphaFoldDB" id="A0A7W2QJN8"/>
<proteinExistence type="predicted"/>
<feature type="region of interest" description="Disordered" evidence="1">
    <location>
        <begin position="118"/>
        <end position="142"/>
    </location>
</feature>
<feature type="region of interest" description="Disordered" evidence="1">
    <location>
        <begin position="274"/>
        <end position="306"/>
    </location>
</feature>
<feature type="compositionally biased region" description="Low complexity" evidence="1">
    <location>
        <begin position="282"/>
        <end position="295"/>
    </location>
</feature>
<dbReference type="RefSeq" id="WP_182387551.1">
    <property type="nucleotide sequence ID" value="NZ_CP060529.1"/>
</dbReference>
<feature type="compositionally biased region" description="Gly residues" evidence="1">
    <location>
        <begin position="546"/>
        <end position="557"/>
    </location>
</feature>
<dbReference type="EMBL" id="JACGDG010000012">
    <property type="protein sequence ID" value="MBA6117027.1"/>
    <property type="molecule type" value="Genomic_DNA"/>
</dbReference>
<feature type="compositionally biased region" description="Polar residues" evidence="1">
    <location>
        <begin position="564"/>
        <end position="582"/>
    </location>
</feature>
<comment type="caution">
    <text evidence="2">The sequence shown here is derived from an EMBL/GenBank/DDBJ whole genome shotgun (WGS) entry which is preliminary data.</text>
</comment>
<name>A0A7W2QJN8_PSEPU</name>
<feature type="region of interest" description="Disordered" evidence="1">
    <location>
        <begin position="373"/>
        <end position="420"/>
    </location>
</feature>
<sequence length="812" mass="83838">MANTQLFILELGVTVIHPLGSAIDLLRRDIAQLRTQADVIRFDRLIGEVIRLGLALGAVRQIERQLALDQAQQHGEQTTRLNDEIDAVERLRQHYLLLDQVIAGLSRLKPLEPQAPVWQQHRQVDAGTDPAPPPAGPPANAPAVAAPWQRAVLAAGGLGLTALAISVGGKKAMQRQPARTQRRLERATTQEWQEHRIDAAGKIGKALITDDDGETKARGVGAALGEQGGRLLGTVLSVLSRGKLTKEQGAKFGGYLGEAVGDLAGGRLFRWIMGQGKPNPDPDSSAPAASAAGSAKPEQTIPWGPAGMEPMVVAGFGAAGLTVVCDCLQKGGDPPINPQRWQTRPLVEQRHPRNEAAGDSGEAPIADEAAKTGDPLLGAASPTLSTRKQASKQGRRREGYFGNAAVDDKAEPDSNEALSEMDARSLSMALEEQTASSSIGVFGSSTALIAMAAGQRAYKQAEQPPANTWPSIPGMARHGEAQGHIGRLDTIGSVAIAGGVDEDKARGVGAAVGGVGDGGQDTVLFRLGRSKPARTRGAPPREPVGDGPGGTLFGWGTQGDRAAPNNSATQPESPGSSVATQPLRQAVHTQDAAASPARAVPVNATARLPSAKGLMKRLPGVALLSTTLELVETYNSDASSARKLEGYGSAVGGLGGTLAGAAAGAVIGSVVPVIGTAVGGLIGGVLGGMGGESTGGWLGSVVASAMGKAQAGPRVEGSSMPGAPKMPDEPAPALDSATLPVLVASPTAQLPCAPVPQVINQQFTFNANMPVTVNNSFDDPTTLQQLETIARRVLDDLMRQARSVQMADQPHP</sequence>
<reference evidence="2 3" key="1">
    <citation type="submission" date="2020-07" db="EMBL/GenBank/DDBJ databases">
        <title>Diversity of carbapenemase encoding genes among Pseudomonas putida group clinical isolates in a tertiary Brazilian hospital.</title>
        <authorList>
            <person name="Alberto-Lei F."/>
            <person name="Nodari C.S."/>
            <person name="Streling A.P."/>
            <person name="Paulino J.T."/>
            <person name="Bessa-Neto F.O."/>
            <person name="Cayo R."/>
            <person name="Gales A.C."/>
        </authorList>
    </citation>
    <scope>NUCLEOTIDE SEQUENCE [LARGE SCALE GENOMIC DNA]</scope>
    <source>
        <strain evidence="2 3">12464</strain>
    </source>
</reference>
<feature type="region of interest" description="Disordered" evidence="1">
    <location>
        <begin position="529"/>
        <end position="582"/>
    </location>
</feature>
<dbReference type="Proteomes" id="UP000553948">
    <property type="component" value="Unassembled WGS sequence"/>
</dbReference>
<dbReference type="PANTHER" id="PTHR21525:SF9">
    <property type="entry name" value="CHANNEL_COLICIN DOMAIN-CONTAINING PROTEIN"/>
    <property type="match status" value="1"/>
</dbReference>
<evidence type="ECO:0000313" key="2">
    <source>
        <dbReference type="EMBL" id="MBA6117027.1"/>
    </source>
</evidence>
<protein>
    <recommendedName>
        <fullName evidence="4">Tail tape measure protein</fullName>
    </recommendedName>
</protein>
<evidence type="ECO:0000256" key="1">
    <source>
        <dbReference type="SAM" id="MobiDB-lite"/>
    </source>
</evidence>
<gene>
    <name evidence="2" type="ORF">H4C47_14925</name>
</gene>
<feature type="compositionally biased region" description="Pro residues" evidence="1">
    <location>
        <begin position="130"/>
        <end position="140"/>
    </location>
</feature>